<reference evidence="3 4" key="1">
    <citation type="journal article" date="2017" name="BMC Genomics">
        <title>Genomic analysis of methanogenic archaea reveals a shift towards energy conservation.</title>
        <authorList>
            <person name="Gilmore S.P."/>
            <person name="Henske J.K."/>
            <person name="Sexton J.A."/>
            <person name="Solomon K.V."/>
            <person name="Seppala S."/>
            <person name="Yoo J.I."/>
            <person name="Huyett L.M."/>
            <person name="Pressman A."/>
            <person name="Cogan J.Z."/>
            <person name="Kivenson V."/>
            <person name="Peng X."/>
            <person name="Tan Y."/>
            <person name="Valentine D.L."/>
            <person name="O'Malley M.A."/>
        </authorList>
    </citation>
    <scope>NUCLEOTIDE SEQUENCE [LARGE SCALE GENOMIC DNA]</scope>
    <source>
        <strain evidence="3 4">M.o.H.</strain>
    </source>
</reference>
<dbReference type="EMBL" id="LMVM01000012">
    <property type="protein sequence ID" value="PAV05093.1"/>
    <property type="molecule type" value="Genomic_DNA"/>
</dbReference>
<dbReference type="AlphaFoldDB" id="A0A2A2H771"/>
<dbReference type="OrthoDB" id="66978at2157"/>
<dbReference type="SUPFAM" id="SSF50998">
    <property type="entry name" value="Quinoprotein alcohol dehydrogenase-like"/>
    <property type="match status" value="1"/>
</dbReference>
<dbReference type="InterPro" id="IPR011635">
    <property type="entry name" value="CARDB"/>
</dbReference>
<dbReference type="Pfam" id="PF13360">
    <property type="entry name" value="PQQ_2"/>
    <property type="match status" value="1"/>
</dbReference>
<organism evidence="3 4">
    <name type="scientific">Methanobacterium bryantii</name>
    <dbReference type="NCBI Taxonomy" id="2161"/>
    <lineage>
        <taxon>Archaea</taxon>
        <taxon>Methanobacteriati</taxon>
        <taxon>Methanobacteriota</taxon>
        <taxon>Methanomada group</taxon>
        <taxon>Methanobacteria</taxon>
        <taxon>Methanobacteriales</taxon>
        <taxon>Methanobacteriaceae</taxon>
        <taxon>Methanobacterium</taxon>
    </lineage>
</organism>
<dbReference type="Pfam" id="PF07705">
    <property type="entry name" value="CARDB"/>
    <property type="match status" value="1"/>
</dbReference>
<evidence type="ECO:0000313" key="3">
    <source>
        <dbReference type="EMBL" id="PAV05093.1"/>
    </source>
</evidence>
<accession>A0A2A2H771</accession>
<dbReference type="InterPro" id="IPR011047">
    <property type="entry name" value="Quinoprotein_ADH-like_sf"/>
</dbReference>
<name>A0A2A2H771_METBR</name>
<evidence type="ECO:0000259" key="2">
    <source>
        <dbReference type="Pfam" id="PF13360"/>
    </source>
</evidence>
<keyword evidence="4" id="KW-1185">Reference proteome</keyword>
<dbReference type="Gene3D" id="2.60.40.10">
    <property type="entry name" value="Immunoglobulins"/>
    <property type="match status" value="1"/>
</dbReference>
<proteinExistence type="predicted"/>
<evidence type="ECO:0000313" key="4">
    <source>
        <dbReference type="Proteomes" id="UP000217784"/>
    </source>
</evidence>
<dbReference type="RefSeq" id="WP_048080195.1">
    <property type="nucleotide sequence ID" value="NZ_LMVM01000012.1"/>
</dbReference>
<feature type="domain" description="Pyrrolo-quinoline quinone repeat" evidence="2">
    <location>
        <begin position="41"/>
        <end position="145"/>
    </location>
</feature>
<sequence length="274" mass="28975">MQIKRQGLFIALVICLIASMGSAAAFTQAWNSGTGQPKYITSDGVNMYAAEGNNLDCVSPTGSSIWTVAHAVADNGSCLKVGKYVFLGEGNNVLALNKADGSTKWTATDPLGSGQAPKYILVKGAYVIVSNDNKVVILNREDGTNATPITDAATTAKPMLFGGLYIGGTASGVQAYNAIMLPDVRVKAINKQADKTTATIENIGLTNANSLLVKFVVRKTDGTYRTIHLNGGTVNAGSTKDVVINGAFSKGYVIVDPYYKMPELNEGNNQRYFS</sequence>
<comment type="caution">
    <text evidence="3">The sequence shown here is derived from an EMBL/GenBank/DDBJ whole genome shotgun (WGS) entry which is preliminary data.</text>
</comment>
<feature type="domain" description="CARDB" evidence="1">
    <location>
        <begin position="190"/>
        <end position="271"/>
    </location>
</feature>
<evidence type="ECO:0000259" key="1">
    <source>
        <dbReference type="Pfam" id="PF07705"/>
    </source>
</evidence>
<protein>
    <submittedName>
        <fullName evidence="3">Uncharacterized protein</fullName>
    </submittedName>
</protein>
<dbReference type="Proteomes" id="UP000217784">
    <property type="component" value="Unassembled WGS sequence"/>
</dbReference>
<dbReference type="InterPro" id="IPR013783">
    <property type="entry name" value="Ig-like_fold"/>
</dbReference>
<dbReference type="Gene3D" id="2.40.128.630">
    <property type="match status" value="1"/>
</dbReference>
<gene>
    <name evidence="3" type="ORF">ASJ80_12445</name>
</gene>
<dbReference type="InterPro" id="IPR002372">
    <property type="entry name" value="PQQ_rpt_dom"/>
</dbReference>